<accession>A0A5D2L0K2</accession>
<dbReference type="AlphaFoldDB" id="A0A5D2L0K2"/>
<reference evidence="1 2" key="1">
    <citation type="submission" date="2019-07" db="EMBL/GenBank/DDBJ databases">
        <title>WGS assembly of Gossypium tomentosum.</title>
        <authorList>
            <person name="Chen Z.J."/>
            <person name="Sreedasyam A."/>
            <person name="Ando A."/>
            <person name="Song Q."/>
            <person name="De L."/>
            <person name="Hulse-Kemp A."/>
            <person name="Ding M."/>
            <person name="Ye W."/>
            <person name="Kirkbride R."/>
            <person name="Jenkins J."/>
            <person name="Plott C."/>
            <person name="Lovell J."/>
            <person name="Lin Y.-M."/>
            <person name="Vaughn R."/>
            <person name="Liu B."/>
            <person name="Li W."/>
            <person name="Simpson S."/>
            <person name="Scheffler B."/>
            <person name="Saski C."/>
            <person name="Grover C."/>
            <person name="Hu G."/>
            <person name="Conover J."/>
            <person name="Carlson J."/>
            <person name="Shu S."/>
            <person name="Boston L."/>
            <person name="Williams M."/>
            <person name="Peterson D."/>
            <person name="Mcgee K."/>
            <person name="Jones D."/>
            <person name="Wendel J."/>
            <person name="Stelly D."/>
            <person name="Grimwood J."/>
            <person name="Schmutz J."/>
        </authorList>
    </citation>
    <scope>NUCLEOTIDE SEQUENCE [LARGE SCALE GENOMIC DNA]</scope>
    <source>
        <strain evidence="1">7179.01</strain>
    </source>
</reference>
<gene>
    <name evidence="1" type="ORF">ES332_D05G285200v1</name>
</gene>
<keyword evidence="2" id="KW-1185">Reference proteome</keyword>
<organism evidence="1 2">
    <name type="scientific">Gossypium tomentosum</name>
    <name type="common">Hawaiian cotton</name>
    <name type="synonym">Gossypium sandvicense</name>
    <dbReference type="NCBI Taxonomy" id="34277"/>
    <lineage>
        <taxon>Eukaryota</taxon>
        <taxon>Viridiplantae</taxon>
        <taxon>Streptophyta</taxon>
        <taxon>Embryophyta</taxon>
        <taxon>Tracheophyta</taxon>
        <taxon>Spermatophyta</taxon>
        <taxon>Magnoliopsida</taxon>
        <taxon>eudicotyledons</taxon>
        <taxon>Gunneridae</taxon>
        <taxon>Pentapetalae</taxon>
        <taxon>rosids</taxon>
        <taxon>malvids</taxon>
        <taxon>Malvales</taxon>
        <taxon>Malvaceae</taxon>
        <taxon>Malvoideae</taxon>
        <taxon>Gossypium</taxon>
    </lineage>
</organism>
<dbReference type="EMBL" id="CM017627">
    <property type="protein sequence ID" value="TYH72857.1"/>
    <property type="molecule type" value="Genomic_DNA"/>
</dbReference>
<evidence type="ECO:0000313" key="1">
    <source>
        <dbReference type="EMBL" id="TYH72857.1"/>
    </source>
</evidence>
<protein>
    <submittedName>
        <fullName evidence="1">Uncharacterized protein</fullName>
    </submittedName>
</protein>
<proteinExistence type="predicted"/>
<name>A0A5D2L0K2_GOSTO</name>
<dbReference type="Proteomes" id="UP000322667">
    <property type="component" value="Chromosome D05"/>
</dbReference>
<sequence length="136" mass="15408">MKNDMKFIKYMYMIKHAGYKKKERKAAPFFPFAPHIGILPFLFQLRFKPSAARASTTCRHRCILEENVRGVQRADGRETCGRAARSAALRKGKKTAARVPIFCSCSIFWASGLGFGVLGHWALGFWAPGNNWILKK</sequence>
<evidence type="ECO:0000313" key="2">
    <source>
        <dbReference type="Proteomes" id="UP000322667"/>
    </source>
</evidence>